<evidence type="ECO:0000313" key="1">
    <source>
        <dbReference type="EMBL" id="CAG8821147.1"/>
    </source>
</evidence>
<sequence length="68" mass="7995">DKDLAKKPRPWRINLLLELARNNVKYQTMIDLFDNLVPATLDVYAILFCSGQFSEYVEAVFRIWTFAL</sequence>
<feature type="non-terminal residue" evidence="1">
    <location>
        <position position="1"/>
    </location>
</feature>
<accession>A0A9N9KBV3</accession>
<feature type="non-terminal residue" evidence="1">
    <location>
        <position position="68"/>
    </location>
</feature>
<protein>
    <submittedName>
        <fullName evidence="1">16693_t:CDS:1</fullName>
    </submittedName>
</protein>
<organism evidence="1 2">
    <name type="scientific">Racocetra fulgida</name>
    <dbReference type="NCBI Taxonomy" id="60492"/>
    <lineage>
        <taxon>Eukaryota</taxon>
        <taxon>Fungi</taxon>
        <taxon>Fungi incertae sedis</taxon>
        <taxon>Mucoromycota</taxon>
        <taxon>Glomeromycotina</taxon>
        <taxon>Glomeromycetes</taxon>
        <taxon>Diversisporales</taxon>
        <taxon>Gigasporaceae</taxon>
        <taxon>Racocetra</taxon>
    </lineage>
</organism>
<evidence type="ECO:0000313" key="2">
    <source>
        <dbReference type="Proteomes" id="UP000789396"/>
    </source>
</evidence>
<dbReference type="AlphaFoldDB" id="A0A9N9KBV3"/>
<proteinExistence type="predicted"/>
<dbReference type="EMBL" id="CAJVPZ010100095">
    <property type="protein sequence ID" value="CAG8821147.1"/>
    <property type="molecule type" value="Genomic_DNA"/>
</dbReference>
<dbReference type="Proteomes" id="UP000789396">
    <property type="component" value="Unassembled WGS sequence"/>
</dbReference>
<gene>
    <name evidence="1" type="ORF">RFULGI_LOCUS19657</name>
</gene>
<reference evidence="1" key="1">
    <citation type="submission" date="2021-06" db="EMBL/GenBank/DDBJ databases">
        <authorList>
            <person name="Kallberg Y."/>
            <person name="Tangrot J."/>
            <person name="Rosling A."/>
        </authorList>
    </citation>
    <scope>NUCLEOTIDE SEQUENCE</scope>
    <source>
        <strain evidence="1">IN212</strain>
    </source>
</reference>
<dbReference type="OrthoDB" id="2421619at2759"/>
<keyword evidence="2" id="KW-1185">Reference proteome</keyword>
<comment type="caution">
    <text evidence="1">The sequence shown here is derived from an EMBL/GenBank/DDBJ whole genome shotgun (WGS) entry which is preliminary data.</text>
</comment>
<name>A0A9N9KBV3_9GLOM</name>